<dbReference type="SUPFAM" id="SSF51735">
    <property type="entry name" value="NAD(P)-binding Rossmann-fold domains"/>
    <property type="match status" value="1"/>
</dbReference>
<dbReference type="SUPFAM" id="SSF48179">
    <property type="entry name" value="6-phosphogluconate dehydrogenase C-terminal domain-like"/>
    <property type="match status" value="1"/>
</dbReference>
<dbReference type="PANTHER" id="PTHR43362:SF1">
    <property type="entry name" value="MANNITOL DEHYDROGENASE 2-RELATED"/>
    <property type="match status" value="1"/>
</dbReference>
<accession>A0A0B4DG69</accession>
<dbReference type="InterPro" id="IPR008927">
    <property type="entry name" value="6-PGluconate_DH-like_C_sf"/>
</dbReference>
<organism evidence="5 6">
    <name type="scientific">Pseudarthrobacter phenanthrenivorans</name>
    <name type="common">Arthrobacter phenanthrenivorans</name>
    <dbReference type="NCBI Taxonomy" id="361575"/>
    <lineage>
        <taxon>Bacteria</taxon>
        <taxon>Bacillati</taxon>
        <taxon>Actinomycetota</taxon>
        <taxon>Actinomycetes</taxon>
        <taxon>Micrococcales</taxon>
        <taxon>Micrococcaceae</taxon>
        <taxon>Pseudarthrobacter</taxon>
    </lineage>
</organism>
<dbReference type="InterPro" id="IPR050988">
    <property type="entry name" value="Mannitol_DH/Oxidoreductase"/>
</dbReference>
<comment type="caution">
    <text evidence="5">The sequence shown here is derived from an EMBL/GenBank/DDBJ whole genome shotgun (WGS) entry which is preliminary data.</text>
</comment>
<dbReference type="GO" id="GO:0008926">
    <property type="term" value="F:mannitol-1-phosphate 5-dehydrogenase activity"/>
    <property type="evidence" value="ECO:0007669"/>
    <property type="project" value="UniProtKB-EC"/>
</dbReference>
<dbReference type="AlphaFoldDB" id="A0A0B4DG69"/>
<dbReference type="InterPro" id="IPR013118">
    <property type="entry name" value="Mannitol_DH_C"/>
</dbReference>
<evidence type="ECO:0000256" key="2">
    <source>
        <dbReference type="ARBA" id="ARBA00048615"/>
    </source>
</evidence>
<dbReference type="Proteomes" id="UP000031196">
    <property type="component" value="Unassembled WGS sequence"/>
</dbReference>
<dbReference type="PANTHER" id="PTHR43362">
    <property type="entry name" value="MANNITOL DEHYDROGENASE DSF1-RELATED"/>
    <property type="match status" value="1"/>
</dbReference>
<dbReference type="Gene3D" id="3.40.50.720">
    <property type="entry name" value="NAD(P)-binding Rossmann-like Domain"/>
    <property type="match status" value="1"/>
</dbReference>
<dbReference type="Pfam" id="PF01232">
    <property type="entry name" value="Mannitol_dh"/>
    <property type="match status" value="1"/>
</dbReference>
<proteinExistence type="predicted"/>
<dbReference type="InterPro" id="IPR013328">
    <property type="entry name" value="6PGD_dom2"/>
</dbReference>
<feature type="domain" description="Mannitol dehydrogenase N-terminal" evidence="3">
    <location>
        <begin position="26"/>
        <end position="276"/>
    </location>
</feature>
<dbReference type="Pfam" id="PF08125">
    <property type="entry name" value="Mannitol_dh_C"/>
    <property type="match status" value="1"/>
</dbReference>
<dbReference type="InterPro" id="IPR013131">
    <property type="entry name" value="Mannitol_DH_N"/>
</dbReference>
<evidence type="ECO:0000259" key="3">
    <source>
        <dbReference type="Pfam" id="PF01232"/>
    </source>
</evidence>
<protein>
    <submittedName>
        <fullName evidence="5">Mannitol dehydrogenase</fullName>
    </submittedName>
</protein>
<name>A0A0B4DG69_PSEPS</name>
<sequence length="487" mass="51806">MARLSSSSLAATGQQVRLPREELQPGIVHLGLGAFARAHTAVFTEDAMASSGDYEWAIIGVTQRSDTVARQLTPQDGLFTVAERGAGAAPPRVVSSIVEAIPGRDRPQDVVDRIAAASTRIVTLTITEKGYRFDPLTGGLHLSDDDVQADLAGRPPLTAVGQITRGLQQRARTGAGPVTILSCDNLPANGELTARLVHGFAAALPAAECDDLLAWIAANVAFPSTMVDRMVPATTDRDLAAVEHELGVRDEAAVVAEPFKQWVIEDTFAAGRPRWEDAGALFSADVAAWEAAKLRLLNASHSMLAYLGLAAGKEAISDAVAVEPFRTACRRMMLAEALPTITLPAELDGEEYCSQVLERFANPALGHTTAKVGSDGSQKIGLRLLPTIRGTLDAGREPRWAALAIAAWMHRVATTPPAGLNDPLAAELHAALPAARTAETVVPALLGFRPIFDPSLAQNEQFTHLLLHWYRTLENGPEGLGNEINHG</sequence>
<dbReference type="PRINTS" id="PR00084">
    <property type="entry name" value="MTLDHDRGNASE"/>
</dbReference>
<dbReference type="InterPro" id="IPR000669">
    <property type="entry name" value="Mannitol_DH"/>
</dbReference>
<gene>
    <name evidence="5" type="ORF">RM50_08190</name>
</gene>
<feature type="domain" description="Mannitol dehydrogenase C-terminal" evidence="4">
    <location>
        <begin position="285"/>
        <end position="470"/>
    </location>
</feature>
<dbReference type="Gene3D" id="1.10.1040.10">
    <property type="entry name" value="N-(1-d-carboxylethyl)-l-norvaline Dehydrogenase, domain 2"/>
    <property type="match status" value="1"/>
</dbReference>
<evidence type="ECO:0000259" key="4">
    <source>
        <dbReference type="Pfam" id="PF08125"/>
    </source>
</evidence>
<comment type="catalytic activity">
    <reaction evidence="2">
        <text>D-mannitol 1-phosphate + NAD(+) = beta-D-fructose 6-phosphate + NADH + H(+)</text>
        <dbReference type="Rhea" id="RHEA:19661"/>
        <dbReference type="ChEBI" id="CHEBI:15378"/>
        <dbReference type="ChEBI" id="CHEBI:57540"/>
        <dbReference type="ChEBI" id="CHEBI:57634"/>
        <dbReference type="ChEBI" id="CHEBI:57945"/>
        <dbReference type="ChEBI" id="CHEBI:61381"/>
        <dbReference type="EC" id="1.1.1.17"/>
    </reaction>
</comment>
<dbReference type="InterPro" id="IPR036291">
    <property type="entry name" value="NAD(P)-bd_dom_sf"/>
</dbReference>
<evidence type="ECO:0000313" key="5">
    <source>
        <dbReference type="EMBL" id="KIC67692.1"/>
    </source>
</evidence>
<keyword evidence="1" id="KW-0560">Oxidoreductase</keyword>
<reference evidence="5 6" key="1">
    <citation type="submission" date="2014-12" db="EMBL/GenBank/DDBJ databases">
        <title>Genome sequencing of Arthrobacter phenanthrenivorans SWC37.</title>
        <authorList>
            <person name="Tan P.W."/>
            <person name="Chan K.-G."/>
        </authorList>
    </citation>
    <scope>NUCLEOTIDE SEQUENCE [LARGE SCALE GENOMIC DNA]</scope>
    <source>
        <strain evidence="5 6">SWC37</strain>
    </source>
</reference>
<evidence type="ECO:0000256" key="1">
    <source>
        <dbReference type="ARBA" id="ARBA00023002"/>
    </source>
</evidence>
<evidence type="ECO:0000313" key="6">
    <source>
        <dbReference type="Proteomes" id="UP000031196"/>
    </source>
</evidence>
<dbReference type="EMBL" id="JWTB01000014">
    <property type="protein sequence ID" value="KIC67692.1"/>
    <property type="molecule type" value="Genomic_DNA"/>
</dbReference>
<dbReference type="OrthoDB" id="271711at2"/>